<gene>
    <name evidence="1" type="ORF">FSB_LOCUS53933</name>
</gene>
<name>A0A2N9IPX6_FAGSY</name>
<evidence type="ECO:0000313" key="1">
    <source>
        <dbReference type="EMBL" id="SPD26051.1"/>
    </source>
</evidence>
<reference evidence="1" key="1">
    <citation type="submission" date="2018-02" db="EMBL/GenBank/DDBJ databases">
        <authorList>
            <person name="Cohen D.B."/>
            <person name="Kent A.D."/>
        </authorList>
    </citation>
    <scope>NUCLEOTIDE SEQUENCE</scope>
</reference>
<accession>A0A2N9IPX6</accession>
<sequence>MAKSVPKDPSYIGKRSGCKIHAPQAPKQNLFTRFHAVNRDDVCHTMVVPHQQGDVRPNHILIQLNPTWMCPIRGLPDPDPRPDPFAQ</sequence>
<protein>
    <submittedName>
        <fullName evidence="1">Uncharacterized protein</fullName>
    </submittedName>
</protein>
<dbReference type="EMBL" id="OIVN01006142">
    <property type="protein sequence ID" value="SPD26051.1"/>
    <property type="molecule type" value="Genomic_DNA"/>
</dbReference>
<dbReference type="AlphaFoldDB" id="A0A2N9IPX6"/>
<organism evidence="1">
    <name type="scientific">Fagus sylvatica</name>
    <name type="common">Beechnut</name>
    <dbReference type="NCBI Taxonomy" id="28930"/>
    <lineage>
        <taxon>Eukaryota</taxon>
        <taxon>Viridiplantae</taxon>
        <taxon>Streptophyta</taxon>
        <taxon>Embryophyta</taxon>
        <taxon>Tracheophyta</taxon>
        <taxon>Spermatophyta</taxon>
        <taxon>Magnoliopsida</taxon>
        <taxon>eudicotyledons</taxon>
        <taxon>Gunneridae</taxon>
        <taxon>Pentapetalae</taxon>
        <taxon>rosids</taxon>
        <taxon>fabids</taxon>
        <taxon>Fagales</taxon>
        <taxon>Fagaceae</taxon>
        <taxon>Fagus</taxon>
    </lineage>
</organism>
<proteinExistence type="predicted"/>